<reference evidence="7" key="1">
    <citation type="submission" date="2022-02" db="EMBL/GenBank/DDBJ databases">
        <authorList>
            <person name="Henning P.M."/>
            <person name="McCubbin A.G."/>
            <person name="Shore J.S."/>
        </authorList>
    </citation>
    <scope>NUCLEOTIDE SEQUENCE</scope>
    <source>
        <strain evidence="7">F60SS</strain>
        <tissue evidence="7">Leaves</tissue>
    </source>
</reference>
<dbReference type="Gene3D" id="1.10.630.10">
    <property type="entry name" value="Cytochrome P450"/>
    <property type="match status" value="1"/>
</dbReference>
<keyword evidence="4" id="KW-0479">Metal-binding</keyword>
<evidence type="ECO:0008006" key="9">
    <source>
        <dbReference type="Google" id="ProtNLM"/>
    </source>
</evidence>
<dbReference type="GO" id="GO:0020037">
    <property type="term" value="F:heme binding"/>
    <property type="evidence" value="ECO:0007669"/>
    <property type="project" value="InterPro"/>
</dbReference>
<proteinExistence type="inferred from homology"/>
<evidence type="ECO:0000256" key="1">
    <source>
        <dbReference type="ARBA" id="ARBA00001971"/>
    </source>
</evidence>
<dbReference type="Pfam" id="PF00067">
    <property type="entry name" value="p450"/>
    <property type="match status" value="1"/>
</dbReference>
<comment type="cofactor">
    <cofactor evidence="1">
        <name>heme</name>
        <dbReference type="ChEBI" id="CHEBI:30413"/>
    </cofactor>
</comment>
<accession>A0A9Q0GGY3</accession>
<dbReference type="InterPro" id="IPR001128">
    <property type="entry name" value="Cyt_P450"/>
</dbReference>
<organism evidence="7 8">
    <name type="scientific">Turnera subulata</name>
    <dbReference type="NCBI Taxonomy" id="218843"/>
    <lineage>
        <taxon>Eukaryota</taxon>
        <taxon>Viridiplantae</taxon>
        <taxon>Streptophyta</taxon>
        <taxon>Embryophyta</taxon>
        <taxon>Tracheophyta</taxon>
        <taxon>Spermatophyta</taxon>
        <taxon>Magnoliopsida</taxon>
        <taxon>eudicotyledons</taxon>
        <taxon>Gunneridae</taxon>
        <taxon>Pentapetalae</taxon>
        <taxon>rosids</taxon>
        <taxon>fabids</taxon>
        <taxon>Malpighiales</taxon>
        <taxon>Passifloraceae</taxon>
        <taxon>Turnera</taxon>
    </lineage>
</organism>
<dbReference type="Proteomes" id="UP001141552">
    <property type="component" value="Unassembled WGS sequence"/>
</dbReference>
<dbReference type="GO" id="GO:0004497">
    <property type="term" value="F:monooxygenase activity"/>
    <property type="evidence" value="ECO:0007669"/>
    <property type="project" value="InterPro"/>
</dbReference>
<evidence type="ECO:0000256" key="6">
    <source>
        <dbReference type="ARBA" id="ARBA00023004"/>
    </source>
</evidence>
<protein>
    <recommendedName>
        <fullName evidence="9">Cytochrome P450</fullName>
    </recommendedName>
</protein>
<evidence type="ECO:0000256" key="4">
    <source>
        <dbReference type="ARBA" id="ARBA00022723"/>
    </source>
</evidence>
<keyword evidence="5" id="KW-0560">Oxidoreductase</keyword>
<keyword evidence="3" id="KW-0349">Heme</keyword>
<dbReference type="SUPFAM" id="SSF48264">
    <property type="entry name" value="Cytochrome P450"/>
    <property type="match status" value="1"/>
</dbReference>
<keyword evidence="8" id="KW-1185">Reference proteome</keyword>
<dbReference type="PRINTS" id="PR00463">
    <property type="entry name" value="EP450I"/>
</dbReference>
<dbReference type="GO" id="GO:0016705">
    <property type="term" value="F:oxidoreductase activity, acting on paired donors, with incorporation or reduction of molecular oxygen"/>
    <property type="evidence" value="ECO:0007669"/>
    <property type="project" value="InterPro"/>
</dbReference>
<dbReference type="AlphaFoldDB" id="A0A9Q0GGY3"/>
<name>A0A9Q0GGY3_9ROSI</name>
<evidence type="ECO:0000313" key="8">
    <source>
        <dbReference type="Proteomes" id="UP001141552"/>
    </source>
</evidence>
<evidence type="ECO:0000256" key="2">
    <source>
        <dbReference type="ARBA" id="ARBA00010617"/>
    </source>
</evidence>
<dbReference type="EMBL" id="JAKUCV010000603">
    <property type="protein sequence ID" value="KAJ4849443.1"/>
    <property type="molecule type" value="Genomic_DNA"/>
</dbReference>
<evidence type="ECO:0000256" key="5">
    <source>
        <dbReference type="ARBA" id="ARBA00023002"/>
    </source>
</evidence>
<reference evidence="7" key="2">
    <citation type="journal article" date="2023" name="Plants (Basel)">
        <title>Annotation of the Turnera subulata (Passifloraceae) Draft Genome Reveals the S-Locus Evolved after the Divergence of Turneroideae from Passifloroideae in a Stepwise Manner.</title>
        <authorList>
            <person name="Henning P.M."/>
            <person name="Roalson E.H."/>
            <person name="Mir W."/>
            <person name="McCubbin A.G."/>
            <person name="Shore J.S."/>
        </authorList>
    </citation>
    <scope>NUCLEOTIDE SEQUENCE</scope>
    <source>
        <strain evidence="7">F60SS</strain>
    </source>
</reference>
<comment type="similarity">
    <text evidence="2">Belongs to the cytochrome P450 family.</text>
</comment>
<dbReference type="PANTHER" id="PTHR47950:SF49">
    <property type="entry name" value="CYTOCHROME P450"/>
    <property type="match status" value="1"/>
</dbReference>
<evidence type="ECO:0000313" key="7">
    <source>
        <dbReference type="EMBL" id="KAJ4849443.1"/>
    </source>
</evidence>
<dbReference type="GO" id="GO:0005506">
    <property type="term" value="F:iron ion binding"/>
    <property type="evidence" value="ECO:0007669"/>
    <property type="project" value="InterPro"/>
</dbReference>
<keyword evidence="6" id="KW-0408">Iron</keyword>
<dbReference type="OrthoDB" id="1877779at2759"/>
<dbReference type="InterPro" id="IPR002401">
    <property type="entry name" value="Cyt_P450_E_grp-I"/>
</dbReference>
<comment type="caution">
    <text evidence="7">The sequence shown here is derived from an EMBL/GenBank/DDBJ whole genome shotgun (WGS) entry which is preliminary data.</text>
</comment>
<evidence type="ECO:0000256" key="3">
    <source>
        <dbReference type="ARBA" id="ARBA00022617"/>
    </source>
</evidence>
<dbReference type="PANTHER" id="PTHR47950">
    <property type="entry name" value="CYTOCHROME P450, FAMILY 76, SUBFAMILY C, POLYPEPTIDE 5-RELATED"/>
    <property type="match status" value="1"/>
</dbReference>
<sequence>MARKPLPPGPKGWPILGNLLQIGKLPHLSLTKFSQIYGPLISLRLGSRVVVVASSPAAATEILKTHDRSFATRLVPDVVRNGEIDLNSMGLLFAPECTDGWKALRALCRTELFSAKAVESQATLREKKVGEMVKYLESKEGDMVNIGELVFAIVYNILGNVIFSRDLVDLEGEGVSGGLVKSLISKSVHLAATPNVSDLYPILARFDLQGLRRNVTKYYKEFSAIWEPIVKERRESFVMGASKRDDFLDVFLANEFDNNQINWLTVKETPLLFVPSRKA</sequence>
<gene>
    <name evidence="7" type="ORF">Tsubulata_013941</name>
</gene>
<dbReference type="InterPro" id="IPR036396">
    <property type="entry name" value="Cyt_P450_sf"/>
</dbReference>